<organism evidence="1">
    <name type="scientific">Siphoviridae sp. ctlQ13</name>
    <dbReference type="NCBI Taxonomy" id="2825648"/>
    <lineage>
        <taxon>Viruses</taxon>
        <taxon>Duplodnaviria</taxon>
        <taxon>Heunggongvirae</taxon>
        <taxon>Uroviricota</taxon>
        <taxon>Caudoviricetes</taxon>
    </lineage>
</organism>
<accession>A0A8S5QA69</accession>
<protein>
    <submittedName>
        <fullName evidence="1">Tail tape measure protein</fullName>
    </submittedName>
</protein>
<proteinExistence type="predicted"/>
<name>A0A8S5QA69_9CAUD</name>
<sequence length="726" mass="76601">MANAEVGSAYVSVIPSTKGFNEGVATAAFDGMKTAALGVTAAVAAIGATMIAIGKQSLDAYANFEQLSGGVEKIFGEASSQVMANAQAAYAIAGVSMNQYMDQLNSMGAALKQSFGGDVVAAARAGNMAITDMADNASIFGSNLQDIQNAYQGFAKQNYTMLDNLKLGYGGTKQEMERLIADANAFEKAQGRAGDLTIEKYGDIVKAIHDIQEQQGIMGNSAEEAAETIQGSIQMMQASWENWLTAIADPNGDIEGMSEKLLKSIGTVAKNLIPTIARITKGLFKALPDVAKGIGEELGNMLSAVVESLDFKSIASGMFSSFTSAAKATDLKDLGASVAEKLTGSIESFLSDNQVAIGDFIDTTGFDVYGVADSLEGLISSIEDFAKGIGDSFNNIIENTSALDEVNGIFKANMEQVSLALEFFMDLLSNILNVLTPFIEPLMELGVSVLPLVRGAMEGLNGVLSFLIDTVNGVFYALQPLIDQIAKDLTTCIQSVTPLFKDMGDDMSNAGSDAASFGVTVREICGGLRPVIEGLATVVHNGMSGIAAALSLGTAAFLAWKNFCYSIGDGIKSNFNNMVSFISGIPGRIKSFFAGLVIQLPHIKLPHFNISGSFSIAPPSVPHLSIDWYAEGGILTKPTMFGMNGLRPMVGGEAGPEAILPIDNIKGYMVDAMNESNHESAVVAEIRNMREDLKNMKLYMDARLVGGVVSPYVDANLGAYKVVASR</sequence>
<evidence type="ECO:0000313" key="1">
    <source>
        <dbReference type="EMBL" id="DAE16247.1"/>
    </source>
</evidence>
<dbReference type="EMBL" id="BK015619">
    <property type="protein sequence ID" value="DAE16247.1"/>
    <property type="molecule type" value="Genomic_DNA"/>
</dbReference>
<reference evidence="1" key="1">
    <citation type="journal article" date="2021" name="Proc. Natl. Acad. Sci. U.S.A.">
        <title>A Catalog of Tens of Thousands of Viruses from Human Metagenomes Reveals Hidden Associations with Chronic Diseases.</title>
        <authorList>
            <person name="Tisza M.J."/>
            <person name="Buck C.B."/>
        </authorList>
    </citation>
    <scope>NUCLEOTIDE SEQUENCE</scope>
    <source>
        <strain evidence="1">CtlQ13</strain>
    </source>
</reference>